<name>A0A4Q9NHV4_9APHY</name>
<evidence type="ECO:0000256" key="1">
    <source>
        <dbReference type="ARBA" id="ARBA00004141"/>
    </source>
</evidence>
<dbReference type="EMBL" id="ML145205">
    <property type="protein sequence ID" value="TBU53755.1"/>
    <property type="molecule type" value="Genomic_DNA"/>
</dbReference>
<dbReference type="Proteomes" id="UP000292082">
    <property type="component" value="Unassembled WGS sequence"/>
</dbReference>
<dbReference type="GO" id="GO:0015254">
    <property type="term" value="F:glycerol channel activity"/>
    <property type="evidence" value="ECO:0007669"/>
    <property type="project" value="TreeGrafter"/>
</dbReference>
<keyword evidence="7" id="KW-0472">Membrane</keyword>
<evidence type="ECO:0000256" key="8">
    <source>
        <dbReference type="RuleBase" id="RU000477"/>
    </source>
</evidence>
<comment type="subcellular location">
    <subcellularLocation>
        <location evidence="1">Membrane</location>
        <topology evidence="1">Multi-pass membrane protein</topology>
    </subcellularLocation>
</comment>
<proteinExistence type="inferred from homology"/>
<keyword evidence="4 8" id="KW-0812">Transmembrane</keyword>
<evidence type="ECO:0000256" key="7">
    <source>
        <dbReference type="ARBA" id="ARBA00023136"/>
    </source>
</evidence>
<keyword evidence="5" id="KW-0677">Repeat</keyword>
<evidence type="ECO:0000313" key="10">
    <source>
        <dbReference type="Proteomes" id="UP000292082"/>
    </source>
</evidence>
<evidence type="ECO:0000256" key="2">
    <source>
        <dbReference type="ARBA" id="ARBA00006175"/>
    </source>
</evidence>
<evidence type="ECO:0000256" key="6">
    <source>
        <dbReference type="ARBA" id="ARBA00022989"/>
    </source>
</evidence>
<dbReference type="AlphaFoldDB" id="A0A4Q9NHV4"/>
<dbReference type="PANTHER" id="PTHR43829">
    <property type="entry name" value="AQUAPORIN OR AQUAGLYCEROPORIN RELATED"/>
    <property type="match status" value="1"/>
</dbReference>
<gene>
    <name evidence="9" type="ORF">BD310DRAFT_937306</name>
</gene>
<dbReference type="PRINTS" id="PR00783">
    <property type="entry name" value="MINTRINSICP"/>
</dbReference>
<evidence type="ECO:0000256" key="3">
    <source>
        <dbReference type="ARBA" id="ARBA00022448"/>
    </source>
</evidence>
<reference evidence="9 10" key="1">
    <citation type="submission" date="2019-01" db="EMBL/GenBank/DDBJ databases">
        <title>Draft genome sequences of three monokaryotic isolates of the white-rot basidiomycete fungus Dichomitus squalens.</title>
        <authorList>
            <consortium name="DOE Joint Genome Institute"/>
            <person name="Lopez S.C."/>
            <person name="Andreopoulos B."/>
            <person name="Pangilinan J."/>
            <person name="Lipzen A."/>
            <person name="Riley R."/>
            <person name="Ahrendt S."/>
            <person name="Ng V."/>
            <person name="Barry K."/>
            <person name="Daum C."/>
            <person name="Grigoriev I.V."/>
            <person name="Hilden K.S."/>
            <person name="Makela M.R."/>
            <person name="de Vries R.P."/>
        </authorList>
    </citation>
    <scope>NUCLEOTIDE SEQUENCE [LARGE SCALE GENOMIC DNA]</scope>
    <source>
        <strain evidence="9 10">CBS 464.89</strain>
    </source>
</reference>
<dbReference type="STRING" id="114155.A0A4Q9NHV4"/>
<dbReference type="Pfam" id="PF00230">
    <property type="entry name" value="MIP"/>
    <property type="match status" value="1"/>
</dbReference>
<dbReference type="InterPro" id="IPR050363">
    <property type="entry name" value="MIP/Aquaporin"/>
</dbReference>
<comment type="similarity">
    <text evidence="2 8">Belongs to the MIP/aquaporin (TC 1.A.8) family.</text>
</comment>
<dbReference type="InterPro" id="IPR000425">
    <property type="entry name" value="MIP"/>
</dbReference>
<dbReference type="PANTHER" id="PTHR43829:SF14">
    <property type="entry name" value="AQUAPORIN 3"/>
    <property type="match status" value="1"/>
</dbReference>
<evidence type="ECO:0000256" key="4">
    <source>
        <dbReference type="ARBA" id="ARBA00022692"/>
    </source>
</evidence>
<dbReference type="SUPFAM" id="SSF81338">
    <property type="entry name" value="Aquaporin-like"/>
    <property type="match status" value="1"/>
</dbReference>
<keyword evidence="3 8" id="KW-0813">Transport</keyword>
<protein>
    <submittedName>
        <fullName evidence="9">Aquaporin-like protein</fullName>
    </submittedName>
</protein>
<keyword evidence="10" id="KW-1185">Reference proteome</keyword>
<dbReference type="InterPro" id="IPR023271">
    <property type="entry name" value="Aquaporin-like"/>
</dbReference>
<dbReference type="Gene3D" id="1.20.1080.10">
    <property type="entry name" value="Glycerol uptake facilitator protein"/>
    <property type="match status" value="1"/>
</dbReference>
<dbReference type="GO" id="GO:0015250">
    <property type="term" value="F:water channel activity"/>
    <property type="evidence" value="ECO:0007669"/>
    <property type="project" value="TreeGrafter"/>
</dbReference>
<evidence type="ECO:0000256" key="5">
    <source>
        <dbReference type="ARBA" id="ARBA00022737"/>
    </source>
</evidence>
<organism evidence="9 10">
    <name type="scientific">Dichomitus squalens</name>
    <dbReference type="NCBI Taxonomy" id="114155"/>
    <lineage>
        <taxon>Eukaryota</taxon>
        <taxon>Fungi</taxon>
        <taxon>Dikarya</taxon>
        <taxon>Basidiomycota</taxon>
        <taxon>Agaricomycotina</taxon>
        <taxon>Agaricomycetes</taxon>
        <taxon>Polyporales</taxon>
        <taxon>Polyporaceae</taxon>
        <taxon>Dichomitus</taxon>
    </lineage>
</organism>
<sequence length="331" mass="34502">MSAPHTTVPVSAVVPRAPALARWEKTKNRRVSWLVECVAEATGTFLYTFAGAGSTASFVLGNILKIDGLGSLLQVGLAYSVGIALALAICVTTSGGHFNPGFTVHAVVFQGFPIRKALRLIVAQIFGAYIACLLVYVQYKQLIHTAVDALKGAGLYESLMFTPNGPGGIFGLYVNPGSNLGYVVLNEFVCDFIIGICVFGVLDPSNHLASPTTLPWLIGLAYGVVIWGFSPVGVAANAARDLGGRFAALTLFGTAASGGKYAALAALTNIPAILLAGLFYEVVFADSTRAINPDWHQIIAAMQANAVRKAGGESGSPSPPASILSDEKLTA</sequence>
<keyword evidence="6" id="KW-1133">Transmembrane helix</keyword>
<dbReference type="GO" id="GO:0005886">
    <property type="term" value="C:plasma membrane"/>
    <property type="evidence" value="ECO:0007669"/>
    <property type="project" value="TreeGrafter"/>
</dbReference>
<evidence type="ECO:0000313" key="9">
    <source>
        <dbReference type="EMBL" id="TBU53755.1"/>
    </source>
</evidence>
<accession>A0A4Q9NHV4</accession>